<evidence type="ECO:0000256" key="3">
    <source>
        <dbReference type="ARBA" id="ARBA00012824"/>
    </source>
</evidence>
<evidence type="ECO:0000256" key="2">
    <source>
        <dbReference type="ARBA" id="ARBA00005297"/>
    </source>
</evidence>
<dbReference type="NCBIfam" id="NF005380">
    <property type="entry name" value="PRK06923.1"/>
    <property type="match status" value="1"/>
</dbReference>
<evidence type="ECO:0000259" key="6">
    <source>
        <dbReference type="Pfam" id="PF00425"/>
    </source>
</evidence>
<protein>
    <recommendedName>
        <fullName evidence="3">isochorismate synthase</fullName>
        <ecNumber evidence="3">5.4.4.2</ecNumber>
    </recommendedName>
    <alternativeName>
        <fullName evidence="5">Isochorismate mutase</fullName>
    </alternativeName>
</protein>
<reference evidence="8" key="1">
    <citation type="submission" date="2018-08" db="EMBL/GenBank/DDBJ databases">
        <authorList>
            <person name="Chevrot R."/>
        </authorList>
    </citation>
    <scope>NUCLEOTIDE SEQUENCE [LARGE SCALE GENOMIC DNA]</scope>
</reference>
<dbReference type="SUPFAM" id="SSF56322">
    <property type="entry name" value="ADC synthase"/>
    <property type="match status" value="1"/>
</dbReference>
<evidence type="ECO:0000256" key="5">
    <source>
        <dbReference type="ARBA" id="ARBA00041564"/>
    </source>
</evidence>
<dbReference type="AlphaFoldDB" id="A0A383RCZ1"/>
<keyword evidence="4 7" id="KW-0413">Isomerase</keyword>
<evidence type="ECO:0000313" key="8">
    <source>
        <dbReference type="Proteomes" id="UP000304148"/>
    </source>
</evidence>
<dbReference type="InterPro" id="IPR004561">
    <property type="entry name" value="IsoChor_synthase"/>
</dbReference>
<comment type="similarity">
    <text evidence="2">Belongs to the isochorismate synthase family.</text>
</comment>
<comment type="catalytic activity">
    <reaction evidence="1">
        <text>chorismate = isochorismate</text>
        <dbReference type="Rhea" id="RHEA:18985"/>
        <dbReference type="ChEBI" id="CHEBI:29748"/>
        <dbReference type="ChEBI" id="CHEBI:29780"/>
        <dbReference type="EC" id="5.4.4.2"/>
    </reaction>
</comment>
<dbReference type="Pfam" id="PF00425">
    <property type="entry name" value="Chorismate_bind"/>
    <property type="match status" value="1"/>
</dbReference>
<dbReference type="EC" id="5.4.4.2" evidence="3"/>
<dbReference type="EMBL" id="LS992241">
    <property type="protein sequence ID" value="SYX84975.1"/>
    <property type="molecule type" value="Genomic_DNA"/>
</dbReference>
<evidence type="ECO:0000256" key="4">
    <source>
        <dbReference type="ARBA" id="ARBA00023235"/>
    </source>
</evidence>
<organism evidence="7 8">
    <name type="scientific">Paenibacillus alvei</name>
    <name type="common">Bacillus alvei</name>
    <dbReference type="NCBI Taxonomy" id="44250"/>
    <lineage>
        <taxon>Bacteria</taxon>
        <taxon>Bacillati</taxon>
        <taxon>Bacillota</taxon>
        <taxon>Bacilli</taxon>
        <taxon>Bacillales</taxon>
        <taxon>Paenibacillaceae</taxon>
        <taxon>Paenibacillus</taxon>
    </lineage>
</organism>
<dbReference type="Gene3D" id="3.60.120.10">
    <property type="entry name" value="Anthranilate synthase"/>
    <property type="match status" value="1"/>
</dbReference>
<feature type="domain" description="Chorismate-utilising enzyme C-terminal" evidence="6">
    <location>
        <begin position="126"/>
        <end position="398"/>
    </location>
</feature>
<dbReference type="GO" id="GO:0009697">
    <property type="term" value="P:salicylic acid biosynthetic process"/>
    <property type="evidence" value="ECO:0007669"/>
    <property type="project" value="TreeGrafter"/>
</dbReference>
<dbReference type="InterPro" id="IPR015890">
    <property type="entry name" value="Chorismate_C"/>
</dbReference>
<dbReference type="RefSeq" id="WP_138186746.1">
    <property type="nucleotide sequence ID" value="NZ_LS992241.1"/>
</dbReference>
<dbReference type="GO" id="GO:0008909">
    <property type="term" value="F:isochorismate synthase activity"/>
    <property type="evidence" value="ECO:0007669"/>
    <property type="project" value="UniProtKB-EC"/>
</dbReference>
<name>A0A383RCZ1_PAEAL</name>
<proteinExistence type="inferred from homology"/>
<accession>A0A383RCZ1</accession>
<dbReference type="NCBIfam" id="TIGR00543">
    <property type="entry name" value="isochor_syn"/>
    <property type="match status" value="1"/>
</dbReference>
<evidence type="ECO:0000313" key="7">
    <source>
        <dbReference type="EMBL" id="SYX84975.1"/>
    </source>
</evidence>
<dbReference type="PANTHER" id="PTHR42839">
    <property type="entry name" value="ISOCHORISMATE SYNTHASE ENTC"/>
    <property type="match status" value="1"/>
</dbReference>
<sequence length="419" mass="45956">MLKCDTVPTSEGIRLLEQYQAGSSFLFSSPQGALLTHGEWARLVDWQAVDEESLPQAVSKLLDAARQGDRDCPVVVGAIPFHMEDPVCLYVPKEVHRYEPLRMDAHDYLQQETERDSYSVRAVPEPEQYKQGVNQVLERLQSGELQKVVLSRSLEVTLKHDVDVQRLLNRLLSQNTRGYTFAVPLTMEHPHASKDKGISAANGTAQTLIGASPELLVTKRGMHIKVNPLAGSAARSDDPNEDERRAAQLLRSDKDLHEHAVVIEAVVSALRPYCSKLHVPEGPSLVSTKTMWHLSTEINGELADQDISSLELALALHPTPAICGTPTEAARNLIREIEPFERGFFTGAVGWCDANGDGEWAVTIRCAEVEGRSLRLFAGAGIVVGSSAEAELAETSAKLRTLLQAMGLNEQQPMMMQGG</sequence>
<dbReference type="PANTHER" id="PTHR42839:SF2">
    <property type="entry name" value="ISOCHORISMATE SYNTHASE ENTC"/>
    <property type="match status" value="1"/>
</dbReference>
<dbReference type="InterPro" id="IPR005801">
    <property type="entry name" value="ADC_synthase"/>
</dbReference>
<dbReference type="Proteomes" id="UP000304148">
    <property type="component" value="Chromosome"/>
</dbReference>
<gene>
    <name evidence="7" type="primary">dhbC</name>
    <name evidence="7" type="ORF">PBLR_13397</name>
</gene>
<evidence type="ECO:0000256" key="1">
    <source>
        <dbReference type="ARBA" id="ARBA00000799"/>
    </source>
</evidence>